<dbReference type="SUPFAM" id="SSF53850">
    <property type="entry name" value="Periplasmic binding protein-like II"/>
    <property type="match status" value="1"/>
</dbReference>
<evidence type="ECO:0000256" key="1">
    <source>
        <dbReference type="ARBA" id="ARBA00009437"/>
    </source>
</evidence>
<dbReference type="GO" id="GO:0003700">
    <property type="term" value="F:DNA-binding transcription factor activity"/>
    <property type="evidence" value="ECO:0007669"/>
    <property type="project" value="InterPro"/>
</dbReference>
<dbReference type="InterPro" id="IPR036388">
    <property type="entry name" value="WH-like_DNA-bd_sf"/>
</dbReference>
<evidence type="ECO:0000256" key="3">
    <source>
        <dbReference type="ARBA" id="ARBA00023125"/>
    </source>
</evidence>
<dbReference type="EMBL" id="DUMN01000517">
    <property type="protein sequence ID" value="HHV69573.1"/>
    <property type="molecule type" value="Genomic_DNA"/>
</dbReference>
<accession>A0A7V6PEP0</accession>
<dbReference type="PROSITE" id="PS50931">
    <property type="entry name" value="HTH_LYSR"/>
    <property type="match status" value="1"/>
</dbReference>
<dbReference type="GO" id="GO:0003677">
    <property type="term" value="F:DNA binding"/>
    <property type="evidence" value="ECO:0007669"/>
    <property type="project" value="UniProtKB-KW"/>
</dbReference>
<reference evidence="6 7" key="1">
    <citation type="journal article" date="2020" name="Biotechnol. Biofuels">
        <title>New insights from the biogas microbiome by comprehensive genome-resolved metagenomics of nearly 1600 species originating from multiple anaerobic digesters.</title>
        <authorList>
            <person name="Campanaro S."/>
            <person name="Treu L."/>
            <person name="Rodriguez-R L.M."/>
            <person name="Kovalovszki A."/>
            <person name="Ziels R.M."/>
            <person name="Maus I."/>
            <person name="Zhu X."/>
            <person name="Kougias P.G."/>
            <person name="Basile A."/>
            <person name="Luo G."/>
            <person name="Schluter A."/>
            <person name="Konstantinidis K.T."/>
            <person name="Angelidaki I."/>
        </authorList>
    </citation>
    <scope>NUCLEOTIDE SEQUENCE [LARGE SCALE GENOMIC DNA]</scope>
    <source>
        <strain evidence="6">AS04akNAM_66</strain>
    </source>
</reference>
<dbReference type="InterPro" id="IPR000847">
    <property type="entry name" value="LysR_HTH_N"/>
</dbReference>
<dbReference type="SUPFAM" id="SSF46785">
    <property type="entry name" value="Winged helix' DNA-binding domain"/>
    <property type="match status" value="1"/>
</dbReference>
<comment type="similarity">
    <text evidence="1">Belongs to the LysR transcriptional regulatory family.</text>
</comment>
<dbReference type="PRINTS" id="PR00039">
    <property type="entry name" value="HTHLYSR"/>
</dbReference>
<keyword evidence="2" id="KW-0805">Transcription regulation</keyword>
<sequence length="283" mass="30870">MNIAFNLDLLRAFVAVVDSRSFTVAASLLHSTQSTISQKIIRLEEAAGQALLERARHDVRPTDAGEKLLGYARRILQLHDEAAAAMTGTALAAVFRLGLPEDFASRLVTPALARFMRAHPNTKLEVTSGLSRDLQKGFETGEFDLVMVKQKRGETVGTMRWPEPLSWLESTDFPVSHVDPLPLVVFPPNGLYRSDMMEALDRAGRRWHVVFTSSSLASIQSAVAEGLGVSLLPKRVALPGHRVVPAAAGLPSVEPMEIVIRHMDNGPEQIRQLAALLAEVVGD</sequence>
<keyword evidence="4" id="KW-0804">Transcription</keyword>
<protein>
    <submittedName>
        <fullName evidence="6">LysR family transcriptional regulator</fullName>
    </submittedName>
</protein>
<dbReference type="Pfam" id="PF03466">
    <property type="entry name" value="LysR_substrate"/>
    <property type="match status" value="1"/>
</dbReference>
<keyword evidence="3" id="KW-0238">DNA-binding</keyword>
<evidence type="ECO:0000256" key="4">
    <source>
        <dbReference type="ARBA" id="ARBA00023163"/>
    </source>
</evidence>
<evidence type="ECO:0000259" key="5">
    <source>
        <dbReference type="PROSITE" id="PS50931"/>
    </source>
</evidence>
<dbReference type="Pfam" id="PF00126">
    <property type="entry name" value="HTH_1"/>
    <property type="match status" value="1"/>
</dbReference>
<gene>
    <name evidence="6" type="ORF">GXX48_18345</name>
</gene>
<dbReference type="Gene3D" id="1.10.10.10">
    <property type="entry name" value="Winged helix-like DNA-binding domain superfamily/Winged helix DNA-binding domain"/>
    <property type="match status" value="1"/>
</dbReference>
<evidence type="ECO:0000256" key="2">
    <source>
        <dbReference type="ARBA" id="ARBA00023015"/>
    </source>
</evidence>
<dbReference type="Gene3D" id="3.40.190.10">
    <property type="entry name" value="Periplasmic binding protein-like II"/>
    <property type="match status" value="2"/>
</dbReference>
<evidence type="ECO:0000313" key="6">
    <source>
        <dbReference type="EMBL" id="HHV69573.1"/>
    </source>
</evidence>
<organism evidence="6 7">
    <name type="scientific">Brucella intermedia</name>
    <dbReference type="NCBI Taxonomy" id="94625"/>
    <lineage>
        <taxon>Bacteria</taxon>
        <taxon>Pseudomonadati</taxon>
        <taxon>Pseudomonadota</taxon>
        <taxon>Alphaproteobacteria</taxon>
        <taxon>Hyphomicrobiales</taxon>
        <taxon>Brucellaceae</taxon>
        <taxon>Brucella/Ochrobactrum group</taxon>
        <taxon>Brucella</taxon>
    </lineage>
</organism>
<dbReference type="RefSeq" id="WP_100647425.1">
    <property type="nucleotide sequence ID" value="NZ_CP122438.1"/>
</dbReference>
<dbReference type="InterPro" id="IPR005119">
    <property type="entry name" value="LysR_subst-bd"/>
</dbReference>
<dbReference type="InterPro" id="IPR050176">
    <property type="entry name" value="LTTR"/>
</dbReference>
<dbReference type="InterPro" id="IPR036390">
    <property type="entry name" value="WH_DNA-bd_sf"/>
</dbReference>
<comment type="caution">
    <text evidence="6">The sequence shown here is derived from an EMBL/GenBank/DDBJ whole genome shotgun (WGS) entry which is preliminary data.</text>
</comment>
<dbReference type="PANTHER" id="PTHR30579">
    <property type="entry name" value="TRANSCRIPTIONAL REGULATOR"/>
    <property type="match status" value="1"/>
</dbReference>
<dbReference type="PANTHER" id="PTHR30579:SF7">
    <property type="entry name" value="HTH-TYPE TRANSCRIPTIONAL REGULATOR LRHA-RELATED"/>
    <property type="match status" value="1"/>
</dbReference>
<evidence type="ECO:0000313" key="7">
    <source>
        <dbReference type="Proteomes" id="UP000551563"/>
    </source>
</evidence>
<feature type="domain" description="HTH lysR-type" evidence="5">
    <location>
        <begin position="5"/>
        <end position="62"/>
    </location>
</feature>
<dbReference type="Proteomes" id="UP000551563">
    <property type="component" value="Unassembled WGS sequence"/>
</dbReference>
<proteinExistence type="inferred from homology"/>
<name>A0A7V6PEP0_9HYPH</name>
<dbReference type="FunFam" id="1.10.10.10:FF:000001">
    <property type="entry name" value="LysR family transcriptional regulator"/>
    <property type="match status" value="1"/>
</dbReference>
<dbReference type="AlphaFoldDB" id="A0A7V6PEP0"/>